<keyword evidence="4 7" id="KW-0521">NADP</keyword>
<evidence type="ECO:0000256" key="7">
    <source>
        <dbReference type="PIRNR" id="PIRNR000232"/>
    </source>
</evidence>
<dbReference type="EC" id="1.-.-.-" evidence="7"/>
<dbReference type="InterPro" id="IPR026021">
    <property type="entry name" value="YdjA-like"/>
</dbReference>
<feature type="binding site" description="in other chain" evidence="8">
    <location>
        <begin position="137"/>
        <end position="139"/>
    </location>
    <ligand>
        <name>FMN</name>
        <dbReference type="ChEBI" id="CHEBI:58210"/>
        <note>ligand shared between dimeric partners</note>
    </ligand>
</feature>
<keyword evidence="3 7" id="KW-0288">FMN</keyword>
<protein>
    <recommendedName>
        <fullName evidence="7">Putative NAD(P)H nitroreductase</fullName>
        <ecNumber evidence="7">1.-.-.-</ecNumber>
    </recommendedName>
</protein>
<evidence type="ECO:0000256" key="4">
    <source>
        <dbReference type="ARBA" id="ARBA00022857"/>
    </source>
</evidence>
<dbReference type="AlphaFoldDB" id="A0A366XY22"/>
<dbReference type="RefSeq" id="WP_113804988.1">
    <property type="nucleotide sequence ID" value="NZ_QOCW01000004.1"/>
</dbReference>
<accession>A0A366XY22</accession>
<organism evidence="10 11">
    <name type="scientific">Bacillus taeanensis</name>
    <dbReference type="NCBI Taxonomy" id="273032"/>
    <lineage>
        <taxon>Bacteria</taxon>
        <taxon>Bacillati</taxon>
        <taxon>Bacillota</taxon>
        <taxon>Bacilli</taxon>
        <taxon>Bacillales</taxon>
        <taxon>Bacillaceae</taxon>
        <taxon>Bacillus</taxon>
    </lineage>
</organism>
<sequence>MSLMKIIQNRRSIGKVKEVVPNKEKIEQILEAGRWAPSHYRTEPWKFIVLQGEARIKLGEAYAEINLEEMEQPTAEEKKQAYEKGVKKAKRAPVIIALIVEPVSGETIEWIEEVEACACAAQNMMLMAHELGLGTIWRTGKPTYHRIMKETFNVSNKGMVLGFLYIGYPDMQPKNVTRKPLEDKVEWWTE</sequence>
<comment type="caution">
    <text evidence="10">The sequence shown here is derived from an EMBL/GenBank/DDBJ whole genome shotgun (WGS) entry which is preliminary data.</text>
</comment>
<evidence type="ECO:0000256" key="5">
    <source>
        <dbReference type="ARBA" id="ARBA00023002"/>
    </source>
</evidence>
<evidence type="ECO:0000256" key="1">
    <source>
        <dbReference type="ARBA" id="ARBA00007118"/>
    </source>
</evidence>
<feature type="binding site" description="in other chain" evidence="8">
    <location>
        <begin position="10"/>
        <end position="12"/>
    </location>
    <ligand>
        <name>FMN</name>
        <dbReference type="ChEBI" id="CHEBI:58210"/>
        <note>ligand shared between dimeric partners</note>
    </ligand>
</feature>
<dbReference type="InterPro" id="IPR000415">
    <property type="entry name" value="Nitroreductase-like"/>
</dbReference>
<evidence type="ECO:0000313" key="10">
    <source>
        <dbReference type="EMBL" id="RBW70536.1"/>
    </source>
</evidence>
<dbReference type="InterPro" id="IPR029479">
    <property type="entry name" value="Nitroreductase"/>
</dbReference>
<dbReference type="EMBL" id="QOCW01000004">
    <property type="protein sequence ID" value="RBW70536.1"/>
    <property type="molecule type" value="Genomic_DNA"/>
</dbReference>
<evidence type="ECO:0000256" key="6">
    <source>
        <dbReference type="ARBA" id="ARBA00023027"/>
    </source>
</evidence>
<evidence type="ECO:0000256" key="3">
    <source>
        <dbReference type="ARBA" id="ARBA00022643"/>
    </source>
</evidence>
<keyword evidence="11" id="KW-1185">Reference proteome</keyword>
<dbReference type="Pfam" id="PF00881">
    <property type="entry name" value="Nitroreductase"/>
    <property type="match status" value="1"/>
</dbReference>
<evidence type="ECO:0000256" key="8">
    <source>
        <dbReference type="PIRSR" id="PIRSR000232-1"/>
    </source>
</evidence>
<feature type="domain" description="Nitroreductase" evidence="9">
    <location>
        <begin position="7"/>
        <end position="168"/>
    </location>
</feature>
<dbReference type="Gene3D" id="3.40.109.10">
    <property type="entry name" value="NADH Oxidase"/>
    <property type="match status" value="1"/>
</dbReference>
<dbReference type="SUPFAM" id="SSF55469">
    <property type="entry name" value="FMN-dependent nitroreductase-like"/>
    <property type="match status" value="1"/>
</dbReference>
<dbReference type="InterPro" id="IPR052530">
    <property type="entry name" value="NAD(P)H_nitroreductase"/>
</dbReference>
<comment type="cofactor">
    <cofactor evidence="8">
        <name>FMN</name>
        <dbReference type="ChEBI" id="CHEBI:58210"/>
    </cofactor>
    <text evidence="8">Binds 1 FMN per subunit.</text>
</comment>
<reference evidence="10 11" key="1">
    <citation type="submission" date="2018-07" db="EMBL/GenBank/DDBJ databases">
        <title>Lottiidibacillus patelloidae gen. nov., sp. nov., isolated from the intestinal tract of a marine limpet and the reclassification of B. taeanensis BH030017T, B. algicola KMM 3737T and B. hwajinpoensis SW-72T as genus Lottiidibacillus.</title>
        <authorList>
            <person name="Liu R."/>
            <person name="Huang Z."/>
        </authorList>
    </citation>
    <scope>NUCLEOTIDE SEQUENCE [LARGE SCALE GENOMIC DNA]</scope>
    <source>
        <strain evidence="10 11">BH030017</strain>
    </source>
</reference>
<dbReference type="PANTHER" id="PTHR43821">
    <property type="entry name" value="NAD(P)H NITROREDUCTASE YDJA-RELATED"/>
    <property type="match status" value="1"/>
</dbReference>
<evidence type="ECO:0000256" key="2">
    <source>
        <dbReference type="ARBA" id="ARBA00022630"/>
    </source>
</evidence>
<proteinExistence type="inferred from homology"/>
<name>A0A366XY22_9BACI</name>
<dbReference type="OrthoDB" id="9804207at2"/>
<dbReference type="GO" id="GO:0016491">
    <property type="term" value="F:oxidoreductase activity"/>
    <property type="evidence" value="ECO:0007669"/>
    <property type="project" value="UniProtKB-UniRule"/>
</dbReference>
<comment type="similarity">
    <text evidence="1 7">Belongs to the nitroreductase family.</text>
</comment>
<keyword evidence="2 7" id="KW-0285">Flavoprotein</keyword>
<dbReference type="CDD" id="cd02135">
    <property type="entry name" value="YdjA-like"/>
    <property type="match status" value="1"/>
</dbReference>
<feature type="binding site" evidence="8">
    <location>
        <position position="39"/>
    </location>
    <ligand>
        <name>FMN</name>
        <dbReference type="ChEBI" id="CHEBI:58210"/>
        <note>ligand shared between dimeric partners</note>
    </ligand>
</feature>
<keyword evidence="5 7" id="KW-0560">Oxidoreductase</keyword>
<dbReference type="PANTHER" id="PTHR43821:SF1">
    <property type="entry name" value="NAD(P)H NITROREDUCTASE YDJA-RELATED"/>
    <property type="match status" value="1"/>
</dbReference>
<evidence type="ECO:0000259" key="9">
    <source>
        <dbReference type="Pfam" id="PF00881"/>
    </source>
</evidence>
<keyword evidence="6 7" id="KW-0520">NAD</keyword>
<gene>
    <name evidence="10" type="ORF">DS031_05785</name>
</gene>
<dbReference type="PIRSF" id="PIRSF000232">
    <property type="entry name" value="YdjA"/>
    <property type="match status" value="1"/>
</dbReference>
<dbReference type="Proteomes" id="UP000253314">
    <property type="component" value="Unassembled WGS sequence"/>
</dbReference>
<evidence type="ECO:0000313" key="11">
    <source>
        <dbReference type="Proteomes" id="UP000253314"/>
    </source>
</evidence>